<dbReference type="AlphaFoldDB" id="A0AAW5PD63"/>
<evidence type="ECO:0000313" key="7">
    <source>
        <dbReference type="Proteomes" id="UP001155110"/>
    </source>
</evidence>
<dbReference type="EC" id="2.1.1.72" evidence="1"/>
<reference evidence="6" key="1">
    <citation type="submission" date="2022-08" db="EMBL/GenBank/DDBJ databases">
        <title>Genomic Encyclopedia of Type Strains, Phase V (KMG-V): Genome sequencing to study the core and pangenomes of soil and plant-associated prokaryotes.</title>
        <authorList>
            <person name="Whitman W."/>
        </authorList>
    </citation>
    <scope>NUCLEOTIDE SEQUENCE</scope>
    <source>
        <strain evidence="6">SP3002</strain>
    </source>
</reference>
<proteinExistence type="predicted"/>
<feature type="region of interest" description="Disordered" evidence="5">
    <location>
        <begin position="36"/>
        <end position="60"/>
    </location>
</feature>
<organism evidence="6 7">
    <name type="scientific">Salinibacter ruber</name>
    <dbReference type="NCBI Taxonomy" id="146919"/>
    <lineage>
        <taxon>Bacteria</taxon>
        <taxon>Pseudomonadati</taxon>
        <taxon>Rhodothermota</taxon>
        <taxon>Rhodothermia</taxon>
        <taxon>Rhodothermales</taxon>
        <taxon>Salinibacteraceae</taxon>
        <taxon>Salinibacter</taxon>
    </lineage>
</organism>
<dbReference type="RefSeq" id="WP_259247345.1">
    <property type="nucleotide sequence ID" value="NZ_JANTZM010000038.1"/>
</dbReference>
<dbReference type="InterPro" id="IPR029063">
    <property type="entry name" value="SAM-dependent_MTases_sf"/>
</dbReference>
<dbReference type="Proteomes" id="UP001155110">
    <property type="component" value="Unassembled WGS sequence"/>
</dbReference>
<feature type="compositionally biased region" description="Basic and acidic residues" evidence="5">
    <location>
        <begin position="735"/>
        <end position="745"/>
    </location>
</feature>
<name>A0AAW5PD63_9BACT</name>
<dbReference type="PANTHER" id="PTHR33841:SF1">
    <property type="entry name" value="DNA METHYLTRANSFERASE A"/>
    <property type="match status" value="1"/>
</dbReference>
<evidence type="ECO:0000256" key="4">
    <source>
        <dbReference type="ARBA" id="ARBA00047942"/>
    </source>
</evidence>
<feature type="region of interest" description="Disordered" evidence="5">
    <location>
        <begin position="829"/>
        <end position="853"/>
    </location>
</feature>
<feature type="region of interest" description="Disordered" evidence="5">
    <location>
        <begin position="720"/>
        <end position="745"/>
    </location>
</feature>
<dbReference type="GO" id="GO:0009007">
    <property type="term" value="F:site-specific DNA-methyltransferase (adenine-specific) activity"/>
    <property type="evidence" value="ECO:0007669"/>
    <property type="project" value="UniProtKB-EC"/>
</dbReference>
<evidence type="ECO:0000256" key="1">
    <source>
        <dbReference type="ARBA" id="ARBA00011900"/>
    </source>
</evidence>
<dbReference type="EMBL" id="JANTZM010000038">
    <property type="protein sequence ID" value="MCS4159535.1"/>
    <property type="molecule type" value="Genomic_DNA"/>
</dbReference>
<dbReference type="GO" id="GO:0032259">
    <property type="term" value="P:methylation"/>
    <property type="evidence" value="ECO:0007669"/>
    <property type="project" value="UniProtKB-KW"/>
</dbReference>
<accession>A0AAW5PD63</accession>
<comment type="caution">
    <text evidence="6">The sequence shown here is derived from an EMBL/GenBank/DDBJ whole genome shotgun (WGS) entry which is preliminary data.</text>
</comment>
<dbReference type="SUPFAM" id="SSF53335">
    <property type="entry name" value="S-adenosyl-L-methionine-dependent methyltransferases"/>
    <property type="match status" value="1"/>
</dbReference>
<evidence type="ECO:0000256" key="2">
    <source>
        <dbReference type="ARBA" id="ARBA00022603"/>
    </source>
</evidence>
<keyword evidence="2" id="KW-0489">Methyltransferase</keyword>
<comment type="catalytic activity">
    <reaction evidence="4">
        <text>a 2'-deoxyadenosine in DNA + S-adenosyl-L-methionine = an N(6)-methyl-2'-deoxyadenosine in DNA + S-adenosyl-L-homocysteine + H(+)</text>
        <dbReference type="Rhea" id="RHEA:15197"/>
        <dbReference type="Rhea" id="RHEA-COMP:12418"/>
        <dbReference type="Rhea" id="RHEA-COMP:12419"/>
        <dbReference type="ChEBI" id="CHEBI:15378"/>
        <dbReference type="ChEBI" id="CHEBI:57856"/>
        <dbReference type="ChEBI" id="CHEBI:59789"/>
        <dbReference type="ChEBI" id="CHEBI:90615"/>
        <dbReference type="ChEBI" id="CHEBI:90616"/>
        <dbReference type="EC" id="2.1.1.72"/>
    </reaction>
</comment>
<dbReference type="PANTHER" id="PTHR33841">
    <property type="entry name" value="DNA METHYLTRANSFERASE YEEA-RELATED"/>
    <property type="match status" value="1"/>
</dbReference>
<keyword evidence="3" id="KW-0808">Transferase</keyword>
<evidence type="ECO:0000313" key="6">
    <source>
        <dbReference type="EMBL" id="MCS4159535.1"/>
    </source>
</evidence>
<evidence type="ECO:0000256" key="3">
    <source>
        <dbReference type="ARBA" id="ARBA00022679"/>
    </source>
</evidence>
<dbReference type="Gene3D" id="3.40.50.150">
    <property type="entry name" value="Vaccinia Virus protein VP39"/>
    <property type="match status" value="1"/>
</dbReference>
<protein>
    <recommendedName>
        <fullName evidence="1">site-specific DNA-methyltransferase (adenine-specific)</fullName>
        <ecNumber evidence="1">2.1.1.72</ecNumber>
    </recommendedName>
</protein>
<evidence type="ECO:0000256" key="5">
    <source>
        <dbReference type="SAM" id="MobiDB-lite"/>
    </source>
</evidence>
<gene>
    <name evidence="6" type="ORF">GGP99_003528</name>
</gene>
<dbReference type="InterPro" id="IPR050953">
    <property type="entry name" value="N4_N6_ade-DNA_methylase"/>
</dbReference>
<sequence length="1026" mass="117487">MALDLTGIQNENEFYTSYYLREVLEKDLKDEFSDWAEQSGAGGSEEARRPPHEALGGQSGDYFQASNQLLDASGLGRRLQLQRELLTPLLETLGYEVSPMLKKLRDDRWLPVLGQVERPDGTPELCVVEAPPAEGEETTDLLERTLRAEQFEGLRPEHADPNVALSDVEVTENRPLDTELAEVITKGLFALDEPPRYVLVAGASQIVLLDRGKWPEKRLLRFELDEILGRKDTSTLKATVSLLHRQSTCPEEGFSLLDTFDENAHKHAFAVSEDLKYALREAIELIGNEAIRYLQEVRKEKTYDSDDLDEEKLTNECLRYMYRLLFLLYVEARPELGYAPMDSDEYLNGYSLERLRDLELVDLSTEQAKSGHYLHHSIERLFSLVYNGYPAVETNGEAHRGDGQVAADFEEDGEGVPQHHTFRIEPLRSHLFDPERTELLSKVKFRNETLQKVIRLMSLSDPDRRSSRERVSYAALGINQLGAVYEALLSYSGFFAKEDLYEVKEAGESRNPLDVAYFVGEGELADYAEDEIVFGDDGTPLVHEKGTFIYRLAGREREESASYYTPEVLTDCLVTYALKELIGEDSSDMPADDILDLTVCEPAMGSGAFLNEAVDQLAEAYLQRKQEETGDYISHEEYNREKQKVKMHLADNNVFGVDLNPLAKELGEVSLWLNTIYEQKAEDPEHERGGLAFVPWFGMQLTTGNSLIGARRQVYEPELLTDSGGRGKPPWMETPPERVEPGEERPEGHVYHFLLPDYEMANYSTSGGPGDLAEEEIKELRSWRRGLKSGYDTEDLQTLQRLSGAIDGLWEKHTRQQRRIREQTTDPIKVWGQPEPDSMRPPTTTRRKDEKWHTEMHSEGVRMSSPYRRLKLVMDYWCALWFWPIDEHDTVPTRQEWLMDLQMILEGDLYETQTTAGEQQVLFESMEPEAKQLAMDLKDEHGFVNVDKLCDRSLRLGLVQELADRYKFHHWELEYADLFERCGGFDLTIGNPPWVKVTWDDTGILSDEEPKIEVRGWSENKMPIRG</sequence>